<sequence>MFQLWKLVLLCGLLTGTSASLLESLDNHLGSAVNSLKSILDKGLDTVDTTLEAVLGKEKDDVATFQDSKVWQSTKQKFQDAENLVNNGFPSIFPVKDKDLGLRISDTHILDVRTELAPDGKTLNLRFPITANVIQSLPLLGQTVNLKASLDLLTSVRIETSPHTGLPLVVQRECISDPASIQLTLLGRRSELVSKLANIVSSVTRKTVSFLVQKQASLPLFGAQSQAWWGAMCPLVQAITSALNVDFIQNAIVGIANKHLPFFIPSYEKLGLLLQTLGAFFGLGSPGMAGVARDAEAIEMGYLTQDDECPLWAVCFIHCSTALDPDRRRVQVKSLQILQVFFKNFPNNKGAELNAPLKIFVLVNGGSCLLALDCPPPEAMDVSQGYLMKPEAERSRMAPGLLGSFQKTLHILCSVEPKMPPLWRLLVLLSLLFLLLAWHRQPWPGLAKAHMDSKSTLARIIAQGLMKHNAEGRIQNIRLLDSINASWQMAPGMVGWLIGSRNFQQQQEGSINITNIQLVCSGIQTSFHKEWFSATISLEFDIDMRLRSFNNKISKTHTRMNITVEFWLEKDQFGRRDLMIGSCHVERSSIRTKDLNEDIPPKMKRFLYNFRDNLGKVIPNLVESQVCPLISEILKQLDVKLLKSLIALGKGLLSGGLLDSLSGKGSSGGLLGLLEKLTSAIPFLNNIVDLKITNPELLELGLGQSPDGHRLYVNIPLGFVLNLKAPLLGSLLKVSVKLNTTAEVLTVKDEEQKVHLAVGDCTHSPGNVKISVLNGYGFLIRILVDDLTEIINKVLPELVQKQVCPLVNALLSQLDVTLVQGIIGYIYTVEMVRKEQSIASPCAQIQVALSDVSPQPGAPTKPSFLTLLLYSNPWDLPPGLTKELKDHNVTNILQQLPLLSAIRQKPAGGNSILGNLVNSFLNHIIWLRVTSANVLQLWVQPSANGQEIVVQVPLDMVAGLNTPLIKSLVEIHMETVAQAIIREETSKMGHPKLVLEDCSTKHGSVRISMLQKFSILVNSLANKIRNLLVPALPKLVKSQLCPIMKAAFEDMYADLLRLVMMPVSLSSDHMEFDLLSLAIKSNVIHLNLAAKLLDSEGNVTNWFNKSAVSLTMPTLNGAPLSFTVRQDVVNAVIVALLPPEEFMVLLDYVLPELAWRLKSKIKTISEKAANQMGRTQIVKILTWKSPELLLDHGSAKVTQVIVLEVFATSKVRRPFFTLGVEASSEAQFYIKDDQLMFTLNEISFDRSTLLNSSIGLFNPELLKDITTEILISLLIPNENGKLRSGIPISMIKALGFEAASWSVTRDALVITPASS</sequence>
<accession>L5JXB4</accession>
<dbReference type="InterPro" id="IPR017943">
    <property type="entry name" value="Bactericidal_perm-incr_a/b_dom"/>
</dbReference>
<dbReference type="SMART" id="SM00328">
    <property type="entry name" value="BPI1"/>
    <property type="match status" value="1"/>
</dbReference>
<dbReference type="CDD" id="cd00025">
    <property type="entry name" value="BPI1"/>
    <property type="match status" value="1"/>
</dbReference>
<organism evidence="3 4">
    <name type="scientific">Pteropus alecto</name>
    <name type="common">Black flying fox</name>
    <dbReference type="NCBI Taxonomy" id="9402"/>
    <lineage>
        <taxon>Eukaryota</taxon>
        <taxon>Metazoa</taxon>
        <taxon>Chordata</taxon>
        <taxon>Craniata</taxon>
        <taxon>Vertebrata</taxon>
        <taxon>Euteleostomi</taxon>
        <taxon>Mammalia</taxon>
        <taxon>Eutheria</taxon>
        <taxon>Laurasiatheria</taxon>
        <taxon>Chiroptera</taxon>
        <taxon>Yinpterochiroptera</taxon>
        <taxon>Pteropodoidea</taxon>
        <taxon>Pteropodidae</taxon>
        <taxon>Pteropodinae</taxon>
        <taxon>Pteropus</taxon>
    </lineage>
</organism>
<dbReference type="PANTHER" id="PTHR47395:SF1">
    <property type="entry name" value="BPI FOLD-CONTAINING FAMILY B MEMBER 1"/>
    <property type="match status" value="1"/>
</dbReference>
<dbReference type="Gene3D" id="3.15.10.10">
    <property type="entry name" value="Bactericidal permeability-increasing protein, domain 1"/>
    <property type="match status" value="4"/>
</dbReference>
<gene>
    <name evidence="3" type="ORF">PAL_GLEAN10024230</name>
</gene>
<feature type="domain" description="Lipid-binding serum glycoprotein N-terminal" evidence="2">
    <location>
        <begin position="876"/>
        <end position="1097"/>
    </location>
</feature>
<dbReference type="InterPro" id="IPR017942">
    <property type="entry name" value="Lipid-bd_serum_glycop_N"/>
</dbReference>
<keyword evidence="1" id="KW-0732">Signal</keyword>
<dbReference type="GO" id="GO:0034144">
    <property type="term" value="P:negative regulation of toll-like receptor 4 signaling pathway"/>
    <property type="evidence" value="ECO:0007669"/>
    <property type="project" value="TreeGrafter"/>
</dbReference>
<dbReference type="Proteomes" id="UP000010552">
    <property type="component" value="Unassembled WGS sequence"/>
</dbReference>
<dbReference type="GO" id="GO:0002227">
    <property type="term" value="P:innate immune response in mucosa"/>
    <property type="evidence" value="ECO:0007669"/>
    <property type="project" value="TreeGrafter"/>
</dbReference>
<dbReference type="InterPro" id="IPR001124">
    <property type="entry name" value="Lipid-bd_serum_glycop_C"/>
</dbReference>
<dbReference type="InterPro" id="IPR021193">
    <property type="entry name" value="Bpifb1"/>
</dbReference>
<dbReference type="Gene3D" id="3.15.20.10">
    <property type="entry name" value="Bactericidal permeability-increasing protein, domain 2"/>
    <property type="match status" value="1"/>
</dbReference>
<evidence type="ECO:0000313" key="4">
    <source>
        <dbReference type="Proteomes" id="UP000010552"/>
    </source>
</evidence>
<dbReference type="SUPFAM" id="SSF55394">
    <property type="entry name" value="Bactericidal permeability-increasing protein, BPI"/>
    <property type="match status" value="5"/>
</dbReference>
<evidence type="ECO:0000256" key="1">
    <source>
        <dbReference type="SAM" id="SignalP"/>
    </source>
</evidence>
<dbReference type="Pfam" id="PF02886">
    <property type="entry name" value="LBP_BPI_CETP_C"/>
    <property type="match status" value="1"/>
</dbReference>
<evidence type="ECO:0000313" key="3">
    <source>
        <dbReference type="EMBL" id="ELK04099.1"/>
    </source>
</evidence>
<name>L5JXB4_PTEAL</name>
<dbReference type="Pfam" id="PF01273">
    <property type="entry name" value="LBP_BPI_CETP"/>
    <property type="match status" value="4"/>
</dbReference>
<dbReference type="GO" id="GO:0008289">
    <property type="term" value="F:lipid binding"/>
    <property type="evidence" value="ECO:0007669"/>
    <property type="project" value="InterPro"/>
</dbReference>
<feature type="chain" id="PRO_5003968630" evidence="1">
    <location>
        <begin position="20"/>
        <end position="1315"/>
    </location>
</feature>
<dbReference type="InParanoid" id="L5JXB4"/>
<evidence type="ECO:0000259" key="2">
    <source>
        <dbReference type="SMART" id="SM00328"/>
    </source>
</evidence>
<proteinExistence type="predicted"/>
<dbReference type="GO" id="GO:0070062">
    <property type="term" value="C:extracellular exosome"/>
    <property type="evidence" value="ECO:0007669"/>
    <property type="project" value="TreeGrafter"/>
</dbReference>
<dbReference type="EMBL" id="KB031072">
    <property type="protein sequence ID" value="ELK04099.1"/>
    <property type="molecule type" value="Genomic_DNA"/>
</dbReference>
<keyword evidence="4" id="KW-1185">Reference proteome</keyword>
<feature type="signal peptide" evidence="1">
    <location>
        <begin position="1"/>
        <end position="19"/>
    </location>
</feature>
<dbReference type="PANTHER" id="PTHR47395">
    <property type="entry name" value="BPI FOLD-CONTAINING FAMILY B MEMBER 1"/>
    <property type="match status" value="1"/>
</dbReference>
<reference evidence="4" key="1">
    <citation type="journal article" date="2013" name="Science">
        <title>Comparative analysis of bat genomes provides insight into the evolution of flight and immunity.</title>
        <authorList>
            <person name="Zhang G."/>
            <person name="Cowled C."/>
            <person name="Shi Z."/>
            <person name="Huang Z."/>
            <person name="Bishop-Lilly K.A."/>
            <person name="Fang X."/>
            <person name="Wynne J.W."/>
            <person name="Xiong Z."/>
            <person name="Baker M.L."/>
            <person name="Zhao W."/>
            <person name="Tachedjian M."/>
            <person name="Zhu Y."/>
            <person name="Zhou P."/>
            <person name="Jiang X."/>
            <person name="Ng J."/>
            <person name="Yang L."/>
            <person name="Wu L."/>
            <person name="Xiao J."/>
            <person name="Feng Y."/>
            <person name="Chen Y."/>
            <person name="Sun X."/>
            <person name="Zhang Y."/>
            <person name="Marsh G.A."/>
            <person name="Crameri G."/>
            <person name="Broder C.C."/>
            <person name="Frey K.G."/>
            <person name="Wang L.F."/>
            <person name="Wang J."/>
        </authorList>
    </citation>
    <scope>NUCLEOTIDE SEQUENCE [LARGE SCALE GENOMIC DNA]</scope>
</reference>
<protein>
    <submittedName>
        <fullName evidence="3">Long palate, lung and nasal epithelium carcinoma-associated protein 1</fullName>
    </submittedName>
</protein>
<dbReference type="eggNOG" id="KOG4160">
    <property type="taxonomic scope" value="Eukaryota"/>
</dbReference>